<accession>A0A4S8MCU0</accession>
<organism evidence="2 3">
    <name type="scientific">Dendrothele bispora (strain CBS 962.96)</name>
    <dbReference type="NCBI Taxonomy" id="1314807"/>
    <lineage>
        <taxon>Eukaryota</taxon>
        <taxon>Fungi</taxon>
        <taxon>Dikarya</taxon>
        <taxon>Basidiomycota</taxon>
        <taxon>Agaricomycotina</taxon>
        <taxon>Agaricomycetes</taxon>
        <taxon>Agaricomycetidae</taxon>
        <taxon>Agaricales</taxon>
        <taxon>Agaricales incertae sedis</taxon>
        <taxon>Dendrothele</taxon>
    </lineage>
</organism>
<sequence length="301" mass="33288">MFQSSLDKFPLAKARVPLPPTTYLHPTLFSRSNLEGPCSHSSHEVERPTCPLNLKAMEIAQSVDGSFPSFENLTDQKQFCSSPPMMFTTPSYDLDYDTLLLSRVKPNEELEQVGVGLFFDSSHIDSQALGGRAQGLGLFSTRNWGHEDSSDQGPNDSVSGPRSAHIELLSMNGFDILKNPLDLITVVVALESASSSTNGILKLDNKLSETLTPPSLTLYARLHQAIAWEITKANRQYSDHPPIPLPRQIPFLLALSPKQTADSYYCMSLKRKVRKPSLIHDRSQSPTCPLLLTTRPPTSII</sequence>
<evidence type="ECO:0000256" key="1">
    <source>
        <dbReference type="SAM" id="MobiDB-lite"/>
    </source>
</evidence>
<gene>
    <name evidence="2" type="ORF">K435DRAFT_855241</name>
</gene>
<feature type="compositionally biased region" description="Polar residues" evidence="1">
    <location>
        <begin position="151"/>
        <end position="160"/>
    </location>
</feature>
<protein>
    <submittedName>
        <fullName evidence="2">Uncharacterized protein</fullName>
    </submittedName>
</protein>
<dbReference type="EMBL" id="ML179112">
    <property type="protein sequence ID" value="THU99878.1"/>
    <property type="molecule type" value="Genomic_DNA"/>
</dbReference>
<name>A0A4S8MCU0_DENBC</name>
<evidence type="ECO:0000313" key="2">
    <source>
        <dbReference type="EMBL" id="THU99878.1"/>
    </source>
</evidence>
<evidence type="ECO:0000313" key="3">
    <source>
        <dbReference type="Proteomes" id="UP000297245"/>
    </source>
</evidence>
<reference evidence="2 3" key="1">
    <citation type="journal article" date="2019" name="Nat. Ecol. Evol.">
        <title>Megaphylogeny resolves global patterns of mushroom evolution.</title>
        <authorList>
            <person name="Varga T."/>
            <person name="Krizsan K."/>
            <person name="Foldi C."/>
            <person name="Dima B."/>
            <person name="Sanchez-Garcia M."/>
            <person name="Sanchez-Ramirez S."/>
            <person name="Szollosi G.J."/>
            <person name="Szarkandi J.G."/>
            <person name="Papp V."/>
            <person name="Albert L."/>
            <person name="Andreopoulos W."/>
            <person name="Angelini C."/>
            <person name="Antonin V."/>
            <person name="Barry K.W."/>
            <person name="Bougher N.L."/>
            <person name="Buchanan P."/>
            <person name="Buyck B."/>
            <person name="Bense V."/>
            <person name="Catcheside P."/>
            <person name="Chovatia M."/>
            <person name="Cooper J."/>
            <person name="Damon W."/>
            <person name="Desjardin D."/>
            <person name="Finy P."/>
            <person name="Geml J."/>
            <person name="Haridas S."/>
            <person name="Hughes K."/>
            <person name="Justo A."/>
            <person name="Karasinski D."/>
            <person name="Kautmanova I."/>
            <person name="Kiss B."/>
            <person name="Kocsube S."/>
            <person name="Kotiranta H."/>
            <person name="LaButti K.M."/>
            <person name="Lechner B.E."/>
            <person name="Liimatainen K."/>
            <person name="Lipzen A."/>
            <person name="Lukacs Z."/>
            <person name="Mihaltcheva S."/>
            <person name="Morgado L.N."/>
            <person name="Niskanen T."/>
            <person name="Noordeloos M.E."/>
            <person name="Ohm R.A."/>
            <person name="Ortiz-Santana B."/>
            <person name="Ovrebo C."/>
            <person name="Racz N."/>
            <person name="Riley R."/>
            <person name="Savchenko A."/>
            <person name="Shiryaev A."/>
            <person name="Soop K."/>
            <person name="Spirin V."/>
            <person name="Szebenyi C."/>
            <person name="Tomsovsky M."/>
            <person name="Tulloss R.E."/>
            <person name="Uehling J."/>
            <person name="Grigoriev I.V."/>
            <person name="Vagvolgyi C."/>
            <person name="Papp T."/>
            <person name="Martin F.M."/>
            <person name="Miettinen O."/>
            <person name="Hibbett D.S."/>
            <person name="Nagy L.G."/>
        </authorList>
    </citation>
    <scope>NUCLEOTIDE SEQUENCE [LARGE SCALE GENOMIC DNA]</scope>
    <source>
        <strain evidence="2 3">CBS 962.96</strain>
    </source>
</reference>
<feature type="region of interest" description="Disordered" evidence="1">
    <location>
        <begin position="143"/>
        <end position="162"/>
    </location>
</feature>
<dbReference type="Proteomes" id="UP000297245">
    <property type="component" value="Unassembled WGS sequence"/>
</dbReference>
<dbReference type="AlphaFoldDB" id="A0A4S8MCU0"/>
<keyword evidence="3" id="KW-1185">Reference proteome</keyword>
<proteinExistence type="predicted"/>